<feature type="binding site" evidence="7">
    <location>
        <position position="218"/>
    </location>
    <ligand>
        <name>UDP-N-acetyl-alpha-D-muramoyl-L-alanyl-D-glutamate</name>
        <dbReference type="ChEBI" id="CHEBI:83900"/>
    </ligand>
</feature>
<dbReference type="PANTHER" id="PTHR23135">
    <property type="entry name" value="MUR LIGASE FAMILY MEMBER"/>
    <property type="match status" value="1"/>
</dbReference>
<dbReference type="Pfam" id="PF02875">
    <property type="entry name" value="Mur_ligase_C"/>
    <property type="match status" value="1"/>
</dbReference>
<evidence type="ECO:0000256" key="7">
    <source>
        <dbReference type="HAMAP-Rule" id="MF_00208"/>
    </source>
</evidence>
<keyword evidence="7" id="KW-0460">Magnesium</keyword>
<keyword evidence="2 7" id="KW-0132">Cell division</keyword>
<evidence type="ECO:0000259" key="10">
    <source>
        <dbReference type="Pfam" id="PF02875"/>
    </source>
</evidence>
<comment type="cofactor">
    <cofactor evidence="7">
        <name>Mg(2+)</name>
        <dbReference type="ChEBI" id="CHEBI:18420"/>
    </cofactor>
</comment>
<dbReference type="InterPro" id="IPR013221">
    <property type="entry name" value="Mur_ligase_cen"/>
</dbReference>
<comment type="PTM">
    <text evidence="7">Carboxylation is probably crucial for Mg(2+) binding and, consequently, for the gamma-phosphate positioning of ATP.</text>
</comment>
<dbReference type="NCBIfam" id="TIGR01085">
    <property type="entry name" value="murE"/>
    <property type="match status" value="1"/>
</dbReference>
<dbReference type="Pfam" id="PF01225">
    <property type="entry name" value="Mur_ligase"/>
    <property type="match status" value="1"/>
</dbReference>
<evidence type="ECO:0000259" key="9">
    <source>
        <dbReference type="Pfam" id="PF01225"/>
    </source>
</evidence>
<dbReference type="Proteomes" id="UP000053586">
    <property type="component" value="Unassembled WGS sequence"/>
</dbReference>
<dbReference type="HAMAP" id="MF_00208">
    <property type="entry name" value="MurE"/>
    <property type="match status" value="1"/>
</dbReference>
<evidence type="ECO:0000256" key="4">
    <source>
        <dbReference type="ARBA" id="ARBA00022984"/>
    </source>
</evidence>
<feature type="binding site" evidence="7">
    <location>
        <begin position="183"/>
        <end position="184"/>
    </location>
    <ligand>
        <name>UDP-N-acetyl-alpha-D-muramoyl-L-alanyl-D-glutamate</name>
        <dbReference type="ChEBI" id="CHEBI:83900"/>
    </ligand>
</feature>
<dbReference type="GO" id="GO:0008360">
    <property type="term" value="P:regulation of cell shape"/>
    <property type="evidence" value="ECO:0007669"/>
    <property type="project" value="UniProtKB-KW"/>
</dbReference>
<feature type="binding site" evidence="7">
    <location>
        <position position="210"/>
    </location>
    <ligand>
        <name>UDP-N-acetyl-alpha-D-muramoyl-L-alanyl-D-glutamate</name>
        <dbReference type="ChEBI" id="CHEBI:83900"/>
    </ligand>
</feature>
<keyword evidence="13" id="KW-1185">Reference proteome</keyword>
<dbReference type="GO" id="GO:0071555">
    <property type="term" value="P:cell wall organization"/>
    <property type="evidence" value="ECO:0007669"/>
    <property type="project" value="UniProtKB-KW"/>
</dbReference>
<protein>
    <recommendedName>
        <fullName evidence="7">UDP-N-acetylmuramyl-tripeptide synthetase</fullName>
        <ecNumber evidence="7">6.3.2.-</ecNumber>
    </recommendedName>
    <alternativeName>
        <fullName evidence="7">UDP-MurNAc-tripeptide synthetase</fullName>
    </alternativeName>
</protein>
<dbReference type="Gene3D" id="3.40.1190.10">
    <property type="entry name" value="Mur-like, catalytic domain"/>
    <property type="match status" value="1"/>
</dbReference>
<keyword evidence="7 12" id="KW-0436">Ligase</keyword>
<dbReference type="GO" id="GO:0005737">
    <property type="term" value="C:cytoplasm"/>
    <property type="evidence" value="ECO:0007669"/>
    <property type="project" value="UniProtKB-SubCell"/>
</dbReference>
<dbReference type="EC" id="6.3.2.-" evidence="7"/>
<evidence type="ECO:0000313" key="13">
    <source>
        <dbReference type="Proteomes" id="UP000053586"/>
    </source>
</evidence>
<keyword evidence="4 7" id="KW-0573">Peptidoglycan synthesis</keyword>
<keyword evidence="3 7" id="KW-0133">Cell shape</keyword>
<feature type="binding site" evidence="7">
    <location>
        <begin position="136"/>
        <end position="142"/>
    </location>
    <ligand>
        <name>ATP</name>
        <dbReference type="ChEBI" id="CHEBI:30616"/>
    </ligand>
</feature>
<evidence type="ECO:0000256" key="1">
    <source>
        <dbReference type="ARBA" id="ARBA00005898"/>
    </source>
</evidence>
<comment type="pathway">
    <text evidence="7 8">Cell wall biogenesis; peptidoglycan biosynthesis.</text>
</comment>
<accession>H5TDK9</accession>
<dbReference type="AlphaFoldDB" id="H5TDK9"/>
<feature type="modified residue" description="N6-carboxylysine" evidence="7">
    <location>
        <position position="250"/>
    </location>
</feature>
<dbReference type="Gene3D" id="3.90.190.20">
    <property type="entry name" value="Mur ligase, C-terminal domain"/>
    <property type="match status" value="1"/>
</dbReference>
<keyword evidence="7" id="KW-0547">Nucleotide-binding</keyword>
<feature type="binding site" evidence="7">
    <location>
        <position position="216"/>
    </location>
    <ligand>
        <name>UDP-N-acetyl-alpha-D-muramoyl-L-alanyl-D-glutamate</name>
        <dbReference type="ChEBI" id="CHEBI:83900"/>
    </ligand>
</feature>
<dbReference type="OrthoDB" id="9800958at2"/>
<evidence type="ECO:0000256" key="8">
    <source>
        <dbReference type="RuleBase" id="RU004135"/>
    </source>
</evidence>
<dbReference type="InterPro" id="IPR035911">
    <property type="entry name" value="MurE/MurF_N"/>
</dbReference>
<comment type="function">
    <text evidence="7">Catalyzes the addition of an amino acid to the nucleotide precursor UDP-N-acetylmuramoyl-L-alanyl-D-glutamate (UMAG) in the biosynthesis of bacterial cell-wall peptidoglycan.</text>
</comment>
<dbReference type="Pfam" id="PF08245">
    <property type="entry name" value="Mur_ligase_M"/>
    <property type="match status" value="1"/>
</dbReference>
<proteinExistence type="inferred from homology"/>
<dbReference type="InterPro" id="IPR004101">
    <property type="entry name" value="Mur_ligase_C"/>
</dbReference>
<feature type="domain" description="Mur ligase C-terminal" evidence="10">
    <location>
        <begin position="370"/>
        <end position="498"/>
    </location>
</feature>
<keyword evidence="7" id="KW-0067">ATP-binding</keyword>
<dbReference type="SUPFAM" id="SSF53623">
    <property type="entry name" value="MurD-like peptide ligases, catalytic domain"/>
    <property type="match status" value="1"/>
</dbReference>
<dbReference type="InterPro" id="IPR000713">
    <property type="entry name" value="Mur_ligase_N"/>
</dbReference>
<dbReference type="InterPro" id="IPR036565">
    <property type="entry name" value="Mur-like_cat_sf"/>
</dbReference>
<feature type="binding site" evidence="7">
    <location>
        <position position="182"/>
    </location>
    <ligand>
        <name>UDP-N-acetyl-alpha-D-muramoyl-L-alanyl-D-glutamate</name>
        <dbReference type="ChEBI" id="CHEBI:83900"/>
    </ligand>
</feature>
<evidence type="ECO:0000313" key="12">
    <source>
        <dbReference type="EMBL" id="GAB56386.1"/>
    </source>
</evidence>
<dbReference type="eggNOG" id="COG0769">
    <property type="taxonomic scope" value="Bacteria"/>
</dbReference>
<dbReference type="Gene3D" id="3.40.1390.10">
    <property type="entry name" value="MurE/MurF, N-terminal domain"/>
    <property type="match status" value="1"/>
</dbReference>
<dbReference type="SUPFAM" id="SSF63418">
    <property type="entry name" value="MurE/MurF N-terminal domain"/>
    <property type="match status" value="1"/>
</dbReference>
<name>H5TDK9_9ALTE</name>
<evidence type="ECO:0000256" key="2">
    <source>
        <dbReference type="ARBA" id="ARBA00022618"/>
    </source>
</evidence>
<dbReference type="InterPro" id="IPR036615">
    <property type="entry name" value="Mur_ligase_C_dom_sf"/>
</dbReference>
<dbReference type="GO" id="GO:0005524">
    <property type="term" value="F:ATP binding"/>
    <property type="evidence" value="ECO:0007669"/>
    <property type="project" value="UniProtKB-UniRule"/>
</dbReference>
<organism evidence="12 13">
    <name type="scientific">Glaciecola punicea ACAM 611</name>
    <dbReference type="NCBI Taxonomy" id="1121923"/>
    <lineage>
        <taxon>Bacteria</taxon>
        <taxon>Pseudomonadati</taxon>
        <taxon>Pseudomonadota</taxon>
        <taxon>Gammaproteobacteria</taxon>
        <taxon>Alteromonadales</taxon>
        <taxon>Alteromonadaceae</taxon>
        <taxon>Glaciecola</taxon>
    </lineage>
</organism>
<reference evidence="12 13" key="1">
    <citation type="journal article" date="2012" name="J. Bacteriol.">
        <title>Genome sequence of proteorhodopsin-containing sea ice bacterium Glaciecola punicea ACAM 611T.</title>
        <authorList>
            <person name="Qin Q.-L."/>
            <person name="Xie B.-B."/>
            <person name="Shu Y.-L."/>
            <person name="Rong J.-C."/>
            <person name="Zhao D.-L."/>
            <person name="Zhang X.-Y."/>
            <person name="Chen X.-L."/>
            <person name="Zhou B.-C."/>
            <person name="Zhanga Y.-Z."/>
        </authorList>
    </citation>
    <scope>NUCLEOTIDE SEQUENCE [LARGE SCALE GENOMIC DNA]</scope>
    <source>
        <strain evidence="12 13">ACAM 611</strain>
    </source>
</reference>
<sequence length="541" mass="58737">MPGANLRLHNVLRYLHIDSATLCQRDFSALDCLSLDSRAVNASTLFLAISGSHTSGHQYIDMAAKSGCSLAFLDTAKSQQHGMLEERRGKSEHAISCLFVHDLQQKLADIAYCFYTGNNTTNQSQNALPSITAVTGTNGKTSVASLMAQLSSLCHEPSASIGTLGVNLFTKGAQQKLSETINTTPDIISLVTTLATLQKRGCTSVMLEASSHGLAQDRLSKLKVGCGVFTNLTQDHLDYHGSMASYGQAKRLLLKAQDLSEIVLNADDDESLKWQVETFDEQAVYWFSLHDLSAKRHGCWASEINYSTQGISFMLHARFPYFNAQQRVTGPLIGAFNVANLLAAVTALLAQGFSFAALVDAVSSISAVAGRMELFTSTKASVLVDYAHTPDALKQALLAARVHTQGKLICIFGCGGNRDSSKRVLMGRIAKQYADSIVLTQDNSRNEKPSTIIADIQKGLHDLAPHQSLSIELDREKAICQTWQASSVGDIILVAGKGHEDYLEINNQRIDYNERNIVRRLTSAVAPRTNTPSAQSSRGPQ</sequence>
<dbReference type="STRING" id="56804.BAE46_05205"/>
<keyword evidence="7" id="KW-0963">Cytoplasm</keyword>
<gene>
    <name evidence="7 12" type="primary">murE</name>
    <name evidence="12" type="ORF">GPUN_2271</name>
</gene>
<dbReference type="PANTHER" id="PTHR23135:SF4">
    <property type="entry name" value="UDP-N-ACETYLMURAMOYL-L-ALANYL-D-GLUTAMATE--2,6-DIAMINOPIMELATE LIGASE MURE HOMOLOG, CHLOROPLASTIC"/>
    <property type="match status" value="1"/>
</dbReference>
<dbReference type="GO" id="GO:0016881">
    <property type="term" value="F:acid-amino acid ligase activity"/>
    <property type="evidence" value="ECO:0007669"/>
    <property type="project" value="UniProtKB-UniRule"/>
</dbReference>
<feature type="domain" description="Mur ligase central" evidence="11">
    <location>
        <begin position="134"/>
        <end position="347"/>
    </location>
</feature>
<evidence type="ECO:0000256" key="3">
    <source>
        <dbReference type="ARBA" id="ARBA00022960"/>
    </source>
</evidence>
<comment type="similarity">
    <text evidence="1 7">Belongs to the MurCDEF family. MurE subfamily.</text>
</comment>
<dbReference type="NCBIfam" id="NF001126">
    <property type="entry name" value="PRK00139.1-4"/>
    <property type="match status" value="1"/>
</dbReference>
<keyword evidence="6 7" id="KW-0961">Cell wall biogenesis/degradation</keyword>
<dbReference type="GO" id="GO:0051301">
    <property type="term" value="P:cell division"/>
    <property type="evidence" value="ECO:0007669"/>
    <property type="project" value="UniProtKB-KW"/>
</dbReference>
<dbReference type="UniPathway" id="UPA00219"/>
<evidence type="ECO:0000256" key="5">
    <source>
        <dbReference type="ARBA" id="ARBA00023306"/>
    </source>
</evidence>
<feature type="binding site" evidence="7">
    <location>
        <position position="37"/>
    </location>
    <ligand>
        <name>UDP-N-acetyl-alpha-D-muramoyl-L-alanyl-D-glutamate</name>
        <dbReference type="ChEBI" id="CHEBI:83900"/>
    </ligand>
</feature>
<dbReference type="GO" id="GO:0000287">
    <property type="term" value="F:magnesium ion binding"/>
    <property type="evidence" value="ECO:0007669"/>
    <property type="project" value="UniProtKB-UniRule"/>
</dbReference>
<comment type="caution">
    <text evidence="7">Lacks conserved residue(s) required for the propagation of feature annotation.</text>
</comment>
<comment type="caution">
    <text evidence="12">The sequence shown here is derived from an EMBL/GenBank/DDBJ whole genome shotgun (WGS) entry which is preliminary data.</text>
</comment>
<feature type="binding site" evidence="7">
    <location>
        <position position="35"/>
    </location>
    <ligand>
        <name>UDP-N-acetyl-alpha-D-muramoyl-L-alanyl-D-glutamate</name>
        <dbReference type="ChEBI" id="CHEBI:83900"/>
    </ligand>
</feature>
<dbReference type="SUPFAM" id="SSF53244">
    <property type="entry name" value="MurD-like peptide ligases, peptide-binding domain"/>
    <property type="match status" value="1"/>
</dbReference>
<dbReference type="GO" id="GO:0009252">
    <property type="term" value="P:peptidoglycan biosynthetic process"/>
    <property type="evidence" value="ECO:0007669"/>
    <property type="project" value="UniProtKB-UniRule"/>
</dbReference>
<dbReference type="EMBL" id="BAET01000028">
    <property type="protein sequence ID" value="GAB56386.1"/>
    <property type="molecule type" value="Genomic_DNA"/>
</dbReference>
<dbReference type="InterPro" id="IPR005761">
    <property type="entry name" value="UDP-N-AcMur-Glu-dNH2Pim_ligase"/>
</dbReference>
<keyword evidence="5 7" id="KW-0131">Cell cycle</keyword>
<reference evidence="12 13" key="2">
    <citation type="journal article" date="2017" name="Antonie Van Leeuwenhoek">
        <title>Rhizobium rhizosphaerae sp. nov., a novel species isolated from rice rhizosphere.</title>
        <authorList>
            <person name="Zhao J.J."/>
            <person name="Zhang J."/>
            <person name="Zhang R.J."/>
            <person name="Zhang C.W."/>
            <person name="Yin H.Q."/>
            <person name="Zhang X.X."/>
        </authorList>
    </citation>
    <scope>NUCLEOTIDE SEQUENCE [LARGE SCALE GENOMIC DNA]</scope>
    <source>
        <strain evidence="12 13">ACAM 611</strain>
    </source>
</reference>
<evidence type="ECO:0000256" key="6">
    <source>
        <dbReference type="ARBA" id="ARBA00023316"/>
    </source>
</evidence>
<comment type="subcellular location">
    <subcellularLocation>
        <location evidence="7 8">Cytoplasm</location>
    </subcellularLocation>
</comment>
<dbReference type="RefSeq" id="WP_006006485.1">
    <property type="nucleotide sequence ID" value="NZ_BAET01000028.1"/>
</dbReference>
<feature type="domain" description="Mur ligase N-terminal catalytic" evidence="9">
    <location>
        <begin position="33"/>
        <end position="77"/>
    </location>
</feature>
<evidence type="ECO:0000259" key="11">
    <source>
        <dbReference type="Pfam" id="PF08245"/>
    </source>
</evidence>